<sequence>MRAARKKGTESKKMEKAKGRMRRLAPNGKSPTLQRNPLNSPGSLRGMTTTRTAKKRKTKAARRVETPAMTRETQRQTCRKPAKGPNHRGERCVFEKPQEGCALGCLLISDLLRTHTVLVVID</sequence>
<organism evidence="2 3">
    <name type="scientific">Myotis myotis</name>
    <name type="common">Greater mouse-eared bat</name>
    <name type="synonym">Vespertilio myotis</name>
    <dbReference type="NCBI Taxonomy" id="51298"/>
    <lineage>
        <taxon>Eukaryota</taxon>
        <taxon>Metazoa</taxon>
        <taxon>Chordata</taxon>
        <taxon>Craniata</taxon>
        <taxon>Vertebrata</taxon>
        <taxon>Euteleostomi</taxon>
        <taxon>Mammalia</taxon>
        <taxon>Eutheria</taxon>
        <taxon>Laurasiatheria</taxon>
        <taxon>Chiroptera</taxon>
        <taxon>Yangochiroptera</taxon>
        <taxon>Vespertilionidae</taxon>
        <taxon>Myotis</taxon>
    </lineage>
</organism>
<evidence type="ECO:0000313" key="2">
    <source>
        <dbReference type="EMBL" id="KAF6270138.1"/>
    </source>
</evidence>
<reference evidence="2 3" key="1">
    <citation type="journal article" date="2020" name="Nature">
        <title>Six reference-quality genomes reveal evolution of bat adaptations.</title>
        <authorList>
            <person name="Jebb D."/>
            <person name="Huang Z."/>
            <person name="Pippel M."/>
            <person name="Hughes G.M."/>
            <person name="Lavrichenko K."/>
            <person name="Devanna P."/>
            <person name="Winkler S."/>
            <person name="Jermiin L.S."/>
            <person name="Skirmuntt E.C."/>
            <person name="Katzourakis A."/>
            <person name="Burkitt-Gray L."/>
            <person name="Ray D.A."/>
            <person name="Sullivan K.A.M."/>
            <person name="Roscito J.G."/>
            <person name="Kirilenko B.M."/>
            <person name="Davalos L.M."/>
            <person name="Corthals A.P."/>
            <person name="Power M.L."/>
            <person name="Jones G."/>
            <person name="Ransome R.D."/>
            <person name="Dechmann D.K.N."/>
            <person name="Locatelli A.G."/>
            <person name="Puechmaille S.J."/>
            <person name="Fedrigo O."/>
            <person name="Jarvis E.D."/>
            <person name="Hiller M."/>
            <person name="Vernes S.C."/>
            <person name="Myers E.W."/>
            <person name="Teeling E.C."/>
        </authorList>
    </citation>
    <scope>NUCLEOTIDE SEQUENCE [LARGE SCALE GENOMIC DNA]</scope>
    <source>
        <strain evidence="2">MMyoMyo1</strain>
        <tissue evidence="2">Flight muscle</tissue>
    </source>
</reference>
<keyword evidence="3" id="KW-1185">Reference proteome</keyword>
<feature type="compositionally biased region" description="Basic and acidic residues" evidence="1">
    <location>
        <begin position="7"/>
        <end position="18"/>
    </location>
</feature>
<feature type="compositionally biased region" description="Basic residues" evidence="1">
    <location>
        <begin position="77"/>
        <end position="86"/>
    </location>
</feature>
<dbReference type="EMBL" id="JABWUV010000040">
    <property type="protein sequence ID" value="KAF6270138.1"/>
    <property type="molecule type" value="Genomic_DNA"/>
</dbReference>
<protein>
    <submittedName>
        <fullName evidence="2">HDGF like 3</fullName>
    </submittedName>
</protein>
<dbReference type="AlphaFoldDB" id="A0A7J7R1W0"/>
<evidence type="ECO:0000256" key="1">
    <source>
        <dbReference type="SAM" id="MobiDB-lite"/>
    </source>
</evidence>
<proteinExistence type="predicted"/>
<evidence type="ECO:0000313" key="3">
    <source>
        <dbReference type="Proteomes" id="UP000527355"/>
    </source>
</evidence>
<name>A0A7J7R1W0_MYOMY</name>
<gene>
    <name evidence="2" type="ORF">mMyoMyo1_006218</name>
</gene>
<accession>A0A7J7R1W0</accession>
<feature type="compositionally biased region" description="Polar residues" evidence="1">
    <location>
        <begin position="29"/>
        <end position="42"/>
    </location>
</feature>
<feature type="region of interest" description="Disordered" evidence="1">
    <location>
        <begin position="1"/>
        <end position="90"/>
    </location>
</feature>
<dbReference type="Proteomes" id="UP000527355">
    <property type="component" value="Unassembled WGS sequence"/>
</dbReference>
<comment type="caution">
    <text evidence="2">The sequence shown here is derived from an EMBL/GenBank/DDBJ whole genome shotgun (WGS) entry which is preliminary data.</text>
</comment>
<feature type="compositionally biased region" description="Basic residues" evidence="1">
    <location>
        <begin position="52"/>
        <end position="61"/>
    </location>
</feature>